<dbReference type="InterPro" id="IPR024445">
    <property type="entry name" value="Tnp_ISXO2-like"/>
</dbReference>
<evidence type="ECO:0000313" key="2">
    <source>
        <dbReference type="EMBL" id="GAH68137.1"/>
    </source>
</evidence>
<feature type="domain" description="ISXO2-like transposase" evidence="1">
    <location>
        <begin position="3"/>
        <end position="78"/>
    </location>
</feature>
<dbReference type="EMBL" id="BARU01033499">
    <property type="protein sequence ID" value="GAH68137.1"/>
    <property type="molecule type" value="Genomic_DNA"/>
</dbReference>
<accession>X1HFE1</accession>
<gene>
    <name evidence="2" type="ORF">S03H2_52704</name>
</gene>
<name>X1HFE1_9ZZZZ</name>
<dbReference type="AlphaFoldDB" id="X1HFE1"/>
<proteinExistence type="predicted"/>
<sequence>MIVMDDLQAKSINREVGKGIKKGTNVISDAYYKGYNKLESIIGKHEIINTSEIKESHKVLPWVHSAIGNAKKILQGIHYSNR</sequence>
<reference evidence="2" key="1">
    <citation type="journal article" date="2014" name="Front. Microbiol.">
        <title>High frequency of phylogenetically diverse reductive dehalogenase-homologous genes in deep subseafloor sedimentary metagenomes.</title>
        <authorList>
            <person name="Kawai M."/>
            <person name="Futagami T."/>
            <person name="Toyoda A."/>
            <person name="Takaki Y."/>
            <person name="Nishi S."/>
            <person name="Hori S."/>
            <person name="Arai W."/>
            <person name="Tsubouchi T."/>
            <person name="Morono Y."/>
            <person name="Uchiyama I."/>
            <person name="Ito T."/>
            <person name="Fujiyama A."/>
            <person name="Inagaki F."/>
            <person name="Takami H."/>
        </authorList>
    </citation>
    <scope>NUCLEOTIDE SEQUENCE</scope>
    <source>
        <strain evidence="2">Expedition CK06-06</strain>
    </source>
</reference>
<protein>
    <recommendedName>
        <fullName evidence="1">ISXO2-like transposase domain-containing protein</fullName>
    </recommendedName>
</protein>
<organism evidence="2">
    <name type="scientific">marine sediment metagenome</name>
    <dbReference type="NCBI Taxonomy" id="412755"/>
    <lineage>
        <taxon>unclassified sequences</taxon>
        <taxon>metagenomes</taxon>
        <taxon>ecological metagenomes</taxon>
    </lineage>
</organism>
<comment type="caution">
    <text evidence="2">The sequence shown here is derived from an EMBL/GenBank/DDBJ whole genome shotgun (WGS) entry which is preliminary data.</text>
</comment>
<evidence type="ECO:0000259" key="1">
    <source>
        <dbReference type="Pfam" id="PF12762"/>
    </source>
</evidence>
<dbReference type="Pfam" id="PF12762">
    <property type="entry name" value="DDE_Tnp_IS1595"/>
    <property type="match status" value="1"/>
</dbReference>